<comment type="caution">
    <text evidence="3">The sequence shown here is derived from an EMBL/GenBank/DDBJ whole genome shotgun (WGS) entry which is preliminary data.</text>
</comment>
<dbReference type="GO" id="GO:0003677">
    <property type="term" value="F:DNA binding"/>
    <property type="evidence" value="ECO:0007669"/>
    <property type="project" value="UniProtKB-KW"/>
</dbReference>
<sequence length="149" mass="16227">MTSLAERFAQNLRWCREELGWSQSELASRADVDSTLISRIERNLVSVSLDRAARFAQVLGVELAALLDTPKGTNVPFGIHSQRAISSAQLMANVKSTREAAGLSQSVVAKRATLQRGYVSVLEKGETKLYLKTLEKLAAALKVTPGELV</sequence>
<evidence type="ECO:0000256" key="1">
    <source>
        <dbReference type="ARBA" id="ARBA00023125"/>
    </source>
</evidence>
<name>A0A1A9NBV9_9BURK</name>
<evidence type="ECO:0000313" key="4">
    <source>
        <dbReference type="Proteomes" id="UP000078116"/>
    </source>
</evidence>
<dbReference type="GO" id="GO:0003700">
    <property type="term" value="F:DNA-binding transcription factor activity"/>
    <property type="evidence" value="ECO:0007669"/>
    <property type="project" value="TreeGrafter"/>
</dbReference>
<dbReference type="RefSeq" id="WP_064285893.1">
    <property type="nucleotide sequence ID" value="NZ_LXKA01000109.1"/>
</dbReference>
<gene>
    <name evidence="3" type="ORF">A6V37_19800</name>
</gene>
<dbReference type="PROSITE" id="PS50943">
    <property type="entry name" value="HTH_CROC1"/>
    <property type="match status" value="2"/>
</dbReference>
<dbReference type="SMART" id="SM00530">
    <property type="entry name" value="HTH_XRE"/>
    <property type="match status" value="2"/>
</dbReference>
<dbReference type="AlphaFoldDB" id="A0A1A9NBV9"/>
<dbReference type="Proteomes" id="UP000078116">
    <property type="component" value="Unassembled WGS sequence"/>
</dbReference>
<dbReference type="InterPro" id="IPR050807">
    <property type="entry name" value="TransReg_Diox_bact_type"/>
</dbReference>
<feature type="domain" description="HTH cro/C1-type" evidence="2">
    <location>
        <begin position="12"/>
        <end position="66"/>
    </location>
</feature>
<dbReference type="Pfam" id="PF01381">
    <property type="entry name" value="HTH_3"/>
    <property type="match status" value="2"/>
</dbReference>
<evidence type="ECO:0000313" key="3">
    <source>
        <dbReference type="EMBL" id="OAJ64462.1"/>
    </source>
</evidence>
<dbReference type="SUPFAM" id="SSF47413">
    <property type="entry name" value="lambda repressor-like DNA-binding domains"/>
    <property type="match status" value="2"/>
</dbReference>
<dbReference type="OrthoDB" id="1097442at2"/>
<dbReference type="CDD" id="cd00093">
    <property type="entry name" value="HTH_XRE"/>
    <property type="match status" value="2"/>
</dbReference>
<accession>A0A1A9NBV9</accession>
<organism evidence="3 4">
    <name type="scientific">Paraburkholderia ginsengiterrae</name>
    <dbReference type="NCBI Taxonomy" id="1462993"/>
    <lineage>
        <taxon>Bacteria</taxon>
        <taxon>Pseudomonadati</taxon>
        <taxon>Pseudomonadota</taxon>
        <taxon>Betaproteobacteria</taxon>
        <taxon>Burkholderiales</taxon>
        <taxon>Burkholderiaceae</taxon>
        <taxon>Paraburkholderia</taxon>
    </lineage>
</organism>
<dbReference type="PANTHER" id="PTHR46797">
    <property type="entry name" value="HTH-TYPE TRANSCRIPTIONAL REGULATOR"/>
    <property type="match status" value="1"/>
</dbReference>
<dbReference type="GO" id="GO:0005829">
    <property type="term" value="C:cytosol"/>
    <property type="evidence" value="ECO:0007669"/>
    <property type="project" value="TreeGrafter"/>
</dbReference>
<dbReference type="PANTHER" id="PTHR46797:SF1">
    <property type="entry name" value="METHYLPHOSPHONATE SYNTHASE"/>
    <property type="match status" value="1"/>
</dbReference>
<feature type="domain" description="HTH cro/C1-type" evidence="2">
    <location>
        <begin position="94"/>
        <end position="148"/>
    </location>
</feature>
<proteinExistence type="predicted"/>
<dbReference type="EMBL" id="LXKA01000109">
    <property type="protein sequence ID" value="OAJ64462.1"/>
    <property type="molecule type" value="Genomic_DNA"/>
</dbReference>
<evidence type="ECO:0000259" key="2">
    <source>
        <dbReference type="PROSITE" id="PS50943"/>
    </source>
</evidence>
<keyword evidence="1" id="KW-0238">DNA-binding</keyword>
<dbReference type="InterPro" id="IPR010982">
    <property type="entry name" value="Lambda_DNA-bd_dom_sf"/>
</dbReference>
<protein>
    <recommendedName>
        <fullName evidence="2">HTH cro/C1-type domain-containing protein</fullName>
    </recommendedName>
</protein>
<dbReference type="STRING" id="1462993.A6V36_20775"/>
<dbReference type="Gene3D" id="1.10.260.40">
    <property type="entry name" value="lambda repressor-like DNA-binding domains"/>
    <property type="match status" value="2"/>
</dbReference>
<reference evidence="3 4" key="1">
    <citation type="submission" date="2016-04" db="EMBL/GenBank/DDBJ databases">
        <title>Reclassification of Paraburkholderia panaciterrae (Farh et al. 2015) Dobritsa &amp; Samadpour 2016 as a later homotypic synonym of Paraburkholderia ginsengiterrae (Farh et al. 2015) Dobritsa &amp; Samadpour 2016.</title>
        <authorList>
            <person name="Dobritsa A.P."/>
            <person name="Kutumbaka K."/>
            <person name="Samadpour M."/>
        </authorList>
    </citation>
    <scope>NUCLEOTIDE SEQUENCE [LARGE SCALE GENOMIC DNA]</scope>
    <source>
        <strain evidence="3 4">DCY85</strain>
    </source>
</reference>
<dbReference type="InterPro" id="IPR001387">
    <property type="entry name" value="Cro/C1-type_HTH"/>
</dbReference>